<dbReference type="AlphaFoldDB" id="A0A1G6AE11"/>
<reference evidence="5 6" key="1">
    <citation type="submission" date="2016-10" db="EMBL/GenBank/DDBJ databases">
        <authorList>
            <person name="de Groot N.N."/>
        </authorList>
    </citation>
    <scope>NUCLEOTIDE SEQUENCE [LARGE SCALE GENOMIC DNA]</scope>
    <source>
        <strain evidence="5 6">DSM 3217</strain>
    </source>
</reference>
<dbReference type="SUPFAM" id="SSF53254">
    <property type="entry name" value="Phosphoglycerate mutase-like"/>
    <property type="match status" value="1"/>
</dbReference>
<dbReference type="GO" id="GO:0016791">
    <property type="term" value="F:phosphatase activity"/>
    <property type="evidence" value="ECO:0007669"/>
    <property type="project" value="TreeGrafter"/>
</dbReference>
<dbReference type="STRING" id="1732.SAMN02910417_00472"/>
<dbReference type="CDD" id="cd07067">
    <property type="entry name" value="HP_PGM_like"/>
    <property type="match status" value="1"/>
</dbReference>
<proteinExistence type="predicted"/>
<keyword evidence="1" id="KW-0324">Glycolysis</keyword>
<gene>
    <name evidence="5" type="ORF">SAMN02910417_00472</name>
</gene>
<dbReference type="Gene3D" id="3.40.50.1240">
    <property type="entry name" value="Phosphoglycerate mutase-like"/>
    <property type="match status" value="1"/>
</dbReference>
<keyword evidence="6" id="KW-1185">Reference proteome</keyword>
<protein>
    <submittedName>
        <fullName evidence="5">Alpha-ribazole phosphatase</fullName>
    </submittedName>
</protein>
<dbReference type="PANTHER" id="PTHR48100">
    <property type="entry name" value="BROAD-SPECIFICITY PHOSPHATASE YOR283W-RELATED"/>
    <property type="match status" value="1"/>
</dbReference>
<accession>A0A1G6AE11</accession>
<evidence type="ECO:0000256" key="4">
    <source>
        <dbReference type="PIRSR" id="PIRSR613078-2"/>
    </source>
</evidence>
<evidence type="ECO:0000313" key="5">
    <source>
        <dbReference type="EMBL" id="SDB06657.1"/>
    </source>
</evidence>
<evidence type="ECO:0000256" key="1">
    <source>
        <dbReference type="ARBA" id="ARBA00023152"/>
    </source>
</evidence>
<feature type="binding site" evidence="4">
    <location>
        <position position="57"/>
    </location>
    <ligand>
        <name>substrate</name>
    </ligand>
</feature>
<dbReference type="GO" id="GO:0005737">
    <property type="term" value="C:cytoplasm"/>
    <property type="evidence" value="ECO:0007669"/>
    <property type="project" value="TreeGrafter"/>
</dbReference>
<dbReference type="InterPro" id="IPR050275">
    <property type="entry name" value="PGM_Phosphatase"/>
</dbReference>
<keyword evidence="2" id="KW-0413">Isomerase</keyword>
<dbReference type="InterPro" id="IPR029033">
    <property type="entry name" value="His_PPase_superfam"/>
</dbReference>
<feature type="binding site" evidence="4">
    <location>
        <begin position="7"/>
        <end position="14"/>
    </location>
    <ligand>
        <name>substrate</name>
    </ligand>
</feature>
<dbReference type="OrthoDB" id="9781415at2"/>
<dbReference type="InterPro" id="IPR013078">
    <property type="entry name" value="His_Pase_superF_clade-1"/>
</dbReference>
<dbReference type="EMBL" id="FMXR01000005">
    <property type="protein sequence ID" value="SDB06657.1"/>
    <property type="molecule type" value="Genomic_DNA"/>
</dbReference>
<dbReference type="PANTHER" id="PTHR48100:SF1">
    <property type="entry name" value="HISTIDINE PHOSPHATASE FAMILY PROTEIN-RELATED"/>
    <property type="match status" value="1"/>
</dbReference>
<dbReference type="SMART" id="SM00855">
    <property type="entry name" value="PGAM"/>
    <property type="match status" value="1"/>
</dbReference>
<evidence type="ECO:0000256" key="2">
    <source>
        <dbReference type="ARBA" id="ARBA00023235"/>
    </source>
</evidence>
<name>A0A1G6AE11_EUBOX</name>
<organism evidence="5 6">
    <name type="scientific">Eubacterium oxidoreducens</name>
    <dbReference type="NCBI Taxonomy" id="1732"/>
    <lineage>
        <taxon>Bacteria</taxon>
        <taxon>Bacillati</taxon>
        <taxon>Bacillota</taxon>
        <taxon>Clostridia</taxon>
        <taxon>Eubacteriales</taxon>
        <taxon>Eubacteriaceae</taxon>
        <taxon>Eubacterium</taxon>
    </lineage>
</organism>
<evidence type="ECO:0000256" key="3">
    <source>
        <dbReference type="PIRSR" id="PIRSR613078-1"/>
    </source>
</evidence>
<evidence type="ECO:0000313" key="6">
    <source>
        <dbReference type="Proteomes" id="UP000199228"/>
    </source>
</evidence>
<dbReference type="PROSITE" id="PS00175">
    <property type="entry name" value="PG_MUTASE"/>
    <property type="match status" value="1"/>
</dbReference>
<dbReference type="InterPro" id="IPR001345">
    <property type="entry name" value="PG/BPGM_mutase_AS"/>
</dbReference>
<dbReference type="Pfam" id="PF00300">
    <property type="entry name" value="His_Phos_1"/>
    <property type="match status" value="1"/>
</dbReference>
<sequence>MKIWLTRHGQTNLNKMRLMQGLTDEPLNETGIAQAKMARNNLGDLAFDAVYSSPLSRAITTASIIGNIPGDEVIIDERLIETNFGRYECADYNHLGVAMSLYWALPEIFPAPDSVETIASMTARSSSFLKELETKNYENVLISCHGGILRALCGYLCDKRLGIVWRPKPHNCEIRVFESIDGRHRFLKQYPSPVLKS</sequence>
<feature type="active site" description="Proton donor/acceptor" evidence="3">
    <location>
        <position position="81"/>
    </location>
</feature>
<feature type="active site" description="Tele-phosphohistidine intermediate" evidence="3">
    <location>
        <position position="8"/>
    </location>
</feature>
<dbReference type="PIRSF" id="PIRSF000709">
    <property type="entry name" value="6PFK_2-Ptase"/>
    <property type="match status" value="1"/>
</dbReference>
<dbReference type="Proteomes" id="UP000199228">
    <property type="component" value="Unassembled WGS sequence"/>
</dbReference>